<feature type="domain" description="HAT C-terminal dimerisation" evidence="1">
    <location>
        <begin position="118"/>
        <end position="205"/>
    </location>
</feature>
<reference evidence="3" key="3">
    <citation type="submission" date="2015-04" db="UniProtKB">
        <authorList>
            <consortium name="EnsemblPlants"/>
        </authorList>
    </citation>
    <scope>IDENTIFICATION</scope>
</reference>
<dbReference type="EnsemblPlants" id="LPERR08G18060.1">
    <property type="protein sequence ID" value="LPERR08G18060.1"/>
    <property type="gene ID" value="LPERR08G18060"/>
</dbReference>
<dbReference type="Pfam" id="PF14372">
    <property type="entry name" value="hAT-like_RNase-H"/>
    <property type="match status" value="1"/>
</dbReference>
<dbReference type="Gramene" id="LPERR08G18060.1">
    <property type="protein sequence ID" value="LPERR08G18060.1"/>
    <property type="gene ID" value="LPERR08G18060"/>
</dbReference>
<dbReference type="PANTHER" id="PTHR23272">
    <property type="entry name" value="BED FINGER-RELATED"/>
    <property type="match status" value="1"/>
</dbReference>
<dbReference type="InterPro" id="IPR008906">
    <property type="entry name" value="HATC_C_dom"/>
</dbReference>
<evidence type="ECO:0000313" key="3">
    <source>
        <dbReference type="EnsemblPlants" id="LPERR08G18060.1"/>
    </source>
</evidence>
<organism evidence="3 4">
    <name type="scientific">Leersia perrieri</name>
    <dbReference type="NCBI Taxonomy" id="77586"/>
    <lineage>
        <taxon>Eukaryota</taxon>
        <taxon>Viridiplantae</taxon>
        <taxon>Streptophyta</taxon>
        <taxon>Embryophyta</taxon>
        <taxon>Tracheophyta</taxon>
        <taxon>Spermatophyta</taxon>
        <taxon>Magnoliopsida</taxon>
        <taxon>Liliopsida</taxon>
        <taxon>Poales</taxon>
        <taxon>Poaceae</taxon>
        <taxon>BOP clade</taxon>
        <taxon>Oryzoideae</taxon>
        <taxon>Oryzeae</taxon>
        <taxon>Oryzinae</taxon>
        <taxon>Leersia</taxon>
    </lineage>
</organism>
<dbReference type="Proteomes" id="UP000032180">
    <property type="component" value="Chromosome 8"/>
</dbReference>
<reference evidence="3 4" key="1">
    <citation type="submission" date="2012-08" db="EMBL/GenBank/DDBJ databases">
        <title>Oryza genome evolution.</title>
        <authorList>
            <person name="Wing R.A."/>
        </authorList>
    </citation>
    <scope>NUCLEOTIDE SEQUENCE</scope>
</reference>
<sequence>MIVLLIWLKPYKLKYDEYWEKSNLALAVACFFDPRFKQKLVQYFLLKIYPDKAADEIKRVMDAIHKLFQAYKCCLTPESSKPAAVGPQSLGDTALGLGDIEEFLYEDAYAAKCGDKNELEVYMSEKPIRWVDPTGKGERFDVLSWWKGNQMVFPILSRLARDVLAVQISTVGSESAFGAGGRVVSPFHSSLESEVIEALICTKDWERSSRKGHFKDKIETSLDELDLKLINKCGNEKNINEEAHQNGIDLTRAEQEQVLLERECQQKGKHLEIDQNCVDTVGMESPSTTKEFTGGRSSDQVGAHAAAKQAYESWKNVVTCNNETSVSNLLQIFSMSSPSPSGHKNGYNVFPIQVVAGGFASTSSPPSIPSRHIFSVDPLWSSTLISAENNKNQFLLQLPPPGSHGQPEELQLLDKFSNALSSYPIL</sequence>
<proteinExistence type="predicted"/>
<accession>A0A0D9XA16</accession>
<dbReference type="AlphaFoldDB" id="A0A0D9XA16"/>
<evidence type="ECO:0000259" key="2">
    <source>
        <dbReference type="Pfam" id="PF14372"/>
    </source>
</evidence>
<feature type="domain" description="hAT-like transposase RNase-H fold" evidence="2">
    <location>
        <begin position="11"/>
        <end position="71"/>
    </location>
</feature>
<keyword evidence="4" id="KW-1185">Reference proteome</keyword>
<dbReference type="STRING" id="77586.A0A0D9XA16"/>
<dbReference type="PANTHER" id="PTHR23272:SF187">
    <property type="entry name" value="AC9 TRANSPOSASE-RELATED"/>
    <property type="match status" value="1"/>
</dbReference>
<evidence type="ECO:0000313" key="4">
    <source>
        <dbReference type="Proteomes" id="UP000032180"/>
    </source>
</evidence>
<dbReference type="eggNOG" id="KOG1121">
    <property type="taxonomic scope" value="Eukaryota"/>
</dbReference>
<reference evidence="4" key="2">
    <citation type="submission" date="2013-12" db="EMBL/GenBank/DDBJ databases">
        <authorList>
            <person name="Yu Y."/>
            <person name="Lee S."/>
            <person name="de Baynast K."/>
            <person name="Wissotski M."/>
            <person name="Liu L."/>
            <person name="Talag J."/>
            <person name="Goicoechea J."/>
            <person name="Angelova A."/>
            <person name="Jetty R."/>
            <person name="Kudrna D."/>
            <person name="Golser W."/>
            <person name="Rivera L."/>
            <person name="Zhang J."/>
            <person name="Wing R."/>
        </authorList>
    </citation>
    <scope>NUCLEOTIDE SEQUENCE</scope>
</reference>
<dbReference type="GO" id="GO:0046983">
    <property type="term" value="F:protein dimerization activity"/>
    <property type="evidence" value="ECO:0007669"/>
    <property type="project" value="InterPro"/>
</dbReference>
<dbReference type="InterPro" id="IPR012337">
    <property type="entry name" value="RNaseH-like_sf"/>
</dbReference>
<protein>
    <recommendedName>
        <fullName evidence="5">HAT C-terminal dimerisation domain-containing protein</fullName>
    </recommendedName>
</protein>
<evidence type="ECO:0000259" key="1">
    <source>
        <dbReference type="Pfam" id="PF05699"/>
    </source>
</evidence>
<dbReference type="SUPFAM" id="SSF53098">
    <property type="entry name" value="Ribonuclease H-like"/>
    <property type="match status" value="1"/>
</dbReference>
<dbReference type="HOGENOM" id="CLU_644610_0_0_1"/>
<dbReference type="InterPro" id="IPR025525">
    <property type="entry name" value="hAT-like_transposase_RNase-H"/>
</dbReference>
<name>A0A0D9XA16_9ORYZ</name>
<dbReference type="Pfam" id="PF05699">
    <property type="entry name" value="Dimer_Tnp_hAT"/>
    <property type="match status" value="1"/>
</dbReference>
<evidence type="ECO:0008006" key="5">
    <source>
        <dbReference type="Google" id="ProtNLM"/>
    </source>
</evidence>
<dbReference type="GO" id="GO:0003677">
    <property type="term" value="F:DNA binding"/>
    <property type="evidence" value="ECO:0007669"/>
    <property type="project" value="InterPro"/>
</dbReference>